<feature type="domain" description="Atg29 N-terminal" evidence="8">
    <location>
        <begin position="111"/>
        <end position="158"/>
    </location>
</feature>
<evidence type="ECO:0000256" key="2">
    <source>
        <dbReference type="ARBA" id="ARBA00010082"/>
    </source>
</evidence>
<evidence type="ECO:0000313" key="9">
    <source>
        <dbReference type="EMBL" id="RPB26555.1"/>
    </source>
</evidence>
<dbReference type="AlphaFoldDB" id="A0A3N4MA21"/>
<organism evidence="9 10">
    <name type="scientific">Terfezia boudieri ATCC MYA-4762</name>
    <dbReference type="NCBI Taxonomy" id="1051890"/>
    <lineage>
        <taxon>Eukaryota</taxon>
        <taxon>Fungi</taxon>
        <taxon>Dikarya</taxon>
        <taxon>Ascomycota</taxon>
        <taxon>Pezizomycotina</taxon>
        <taxon>Pezizomycetes</taxon>
        <taxon>Pezizales</taxon>
        <taxon>Pezizaceae</taxon>
        <taxon>Terfezia</taxon>
    </lineage>
</organism>
<feature type="compositionally biased region" description="Basic and acidic residues" evidence="7">
    <location>
        <begin position="83"/>
        <end position="106"/>
    </location>
</feature>
<dbReference type="Proteomes" id="UP000267821">
    <property type="component" value="Unassembled WGS sequence"/>
</dbReference>
<keyword evidence="5" id="KW-0653">Protein transport</keyword>
<dbReference type="GO" id="GO:0015031">
    <property type="term" value="P:protein transport"/>
    <property type="evidence" value="ECO:0007669"/>
    <property type="project" value="UniProtKB-KW"/>
</dbReference>
<feature type="compositionally biased region" description="Low complexity" evidence="7">
    <location>
        <begin position="27"/>
        <end position="64"/>
    </location>
</feature>
<evidence type="ECO:0000313" key="10">
    <source>
        <dbReference type="Proteomes" id="UP000267821"/>
    </source>
</evidence>
<keyword evidence="4" id="KW-0813">Transport</keyword>
<dbReference type="EMBL" id="ML121534">
    <property type="protein sequence ID" value="RPB26555.1"/>
    <property type="molecule type" value="Genomic_DNA"/>
</dbReference>
<dbReference type="InterPro" id="IPR039362">
    <property type="entry name" value="ATG29_sf"/>
</dbReference>
<evidence type="ECO:0000256" key="6">
    <source>
        <dbReference type="ARBA" id="ARBA00023006"/>
    </source>
</evidence>
<comment type="subcellular location">
    <subcellularLocation>
        <location evidence="1">Preautophagosomal structure</location>
    </subcellularLocation>
</comment>
<dbReference type="GO" id="GO:0000045">
    <property type="term" value="P:autophagosome assembly"/>
    <property type="evidence" value="ECO:0007669"/>
    <property type="project" value="InterPro"/>
</dbReference>
<evidence type="ECO:0000256" key="1">
    <source>
        <dbReference type="ARBA" id="ARBA00004329"/>
    </source>
</evidence>
<feature type="compositionally biased region" description="Gly residues" evidence="7">
    <location>
        <begin position="65"/>
        <end position="77"/>
    </location>
</feature>
<dbReference type="Gene3D" id="1.10.10.2570">
    <property type="match status" value="1"/>
</dbReference>
<dbReference type="Pfam" id="PF18388">
    <property type="entry name" value="ATG29_N"/>
    <property type="match status" value="1"/>
</dbReference>
<dbReference type="InterPro" id="IPR040666">
    <property type="entry name" value="Atg29_N"/>
</dbReference>
<dbReference type="InterPro" id="IPR039113">
    <property type="entry name" value="ATG29"/>
</dbReference>
<keyword evidence="6" id="KW-0072">Autophagy</keyword>
<dbReference type="InParanoid" id="A0A3N4MA21"/>
<dbReference type="OrthoDB" id="21072at2759"/>
<dbReference type="GO" id="GO:0000407">
    <property type="term" value="C:phagophore assembly site"/>
    <property type="evidence" value="ECO:0007669"/>
    <property type="project" value="UniProtKB-SubCell"/>
</dbReference>
<evidence type="ECO:0000256" key="3">
    <source>
        <dbReference type="ARBA" id="ARBA00013784"/>
    </source>
</evidence>
<dbReference type="PANTHER" id="PTHR40012">
    <property type="entry name" value="AUTOPHAGY-RELATED PROTEIN 29"/>
    <property type="match status" value="1"/>
</dbReference>
<evidence type="ECO:0000259" key="8">
    <source>
        <dbReference type="Pfam" id="PF18388"/>
    </source>
</evidence>
<sequence>MLPANQKVRVPSSMAVPQRIARQDSRNPNAHTTQPTHPHNTHAQAQAQHMAEQGRSGSRRQQGQGQQGQQGLQGGFDYGAQVARDRGGSERERERKGEREKEREREQEVKYVVYLKLPFARGGFVDPPQVDWDGNKERVLWRILSRTTRNQGIDWNHL</sequence>
<dbReference type="STRING" id="1051890.A0A3N4MA21"/>
<reference evidence="9 10" key="1">
    <citation type="journal article" date="2018" name="Nat. Ecol. Evol.">
        <title>Pezizomycetes genomes reveal the molecular basis of ectomycorrhizal truffle lifestyle.</title>
        <authorList>
            <person name="Murat C."/>
            <person name="Payen T."/>
            <person name="Noel B."/>
            <person name="Kuo A."/>
            <person name="Morin E."/>
            <person name="Chen J."/>
            <person name="Kohler A."/>
            <person name="Krizsan K."/>
            <person name="Balestrini R."/>
            <person name="Da Silva C."/>
            <person name="Montanini B."/>
            <person name="Hainaut M."/>
            <person name="Levati E."/>
            <person name="Barry K.W."/>
            <person name="Belfiori B."/>
            <person name="Cichocki N."/>
            <person name="Clum A."/>
            <person name="Dockter R.B."/>
            <person name="Fauchery L."/>
            <person name="Guy J."/>
            <person name="Iotti M."/>
            <person name="Le Tacon F."/>
            <person name="Lindquist E.A."/>
            <person name="Lipzen A."/>
            <person name="Malagnac F."/>
            <person name="Mello A."/>
            <person name="Molinier V."/>
            <person name="Miyauchi S."/>
            <person name="Poulain J."/>
            <person name="Riccioni C."/>
            <person name="Rubini A."/>
            <person name="Sitrit Y."/>
            <person name="Splivallo R."/>
            <person name="Traeger S."/>
            <person name="Wang M."/>
            <person name="Zifcakova L."/>
            <person name="Wipf D."/>
            <person name="Zambonelli A."/>
            <person name="Paolocci F."/>
            <person name="Nowrousian M."/>
            <person name="Ottonello S."/>
            <person name="Baldrian P."/>
            <person name="Spatafora J.W."/>
            <person name="Henrissat B."/>
            <person name="Nagy L.G."/>
            <person name="Aury J.M."/>
            <person name="Wincker P."/>
            <person name="Grigoriev I.V."/>
            <person name="Bonfante P."/>
            <person name="Martin F.M."/>
        </authorList>
    </citation>
    <scope>NUCLEOTIDE SEQUENCE [LARGE SCALE GENOMIC DNA]</scope>
    <source>
        <strain evidence="9 10">ATCC MYA-4762</strain>
    </source>
</reference>
<gene>
    <name evidence="9" type="ORF">L211DRAFT_682561</name>
</gene>
<accession>A0A3N4MA21</accession>
<evidence type="ECO:0000256" key="4">
    <source>
        <dbReference type="ARBA" id="ARBA00022448"/>
    </source>
</evidence>
<dbReference type="PANTHER" id="PTHR40012:SF1">
    <property type="entry name" value="AUTOPHAGY-RELATED PROTEIN 29"/>
    <property type="match status" value="1"/>
</dbReference>
<name>A0A3N4MA21_9PEZI</name>
<keyword evidence="10" id="KW-1185">Reference proteome</keyword>
<evidence type="ECO:0000256" key="5">
    <source>
        <dbReference type="ARBA" id="ARBA00022927"/>
    </source>
</evidence>
<protein>
    <recommendedName>
        <fullName evidence="3">Autophagy-related protein 29</fullName>
    </recommendedName>
</protein>
<evidence type="ECO:0000256" key="7">
    <source>
        <dbReference type="SAM" id="MobiDB-lite"/>
    </source>
</evidence>
<feature type="region of interest" description="Disordered" evidence="7">
    <location>
        <begin position="1"/>
        <end position="106"/>
    </location>
</feature>
<comment type="similarity">
    <text evidence="2">Belongs to the ATG29 family.</text>
</comment>
<proteinExistence type="inferred from homology"/>